<accession>A0AAU9JQE5</accession>
<reference evidence="10" key="1">
    <citation type="submission" date="2021-09" db="EMBL/GenBank/DDBJ databases">
        <authorList>
            <consortium name="AG Swart"/>
            <person name="Singh M."/>
            <person name="Singh A."/>
            <person name="Seah K."/>
            <person name="Emmerich C."/>
        </authorList>
    </citation>
    <scope>NUCLEOTIDE SEQUENCE</scope>
    <source>
        <strain evidence="10">ATCC30299</strain>
    </source>
</reference>
<gene>
    <name evidence="10" type="ORF">BSTOLATCC_MIC48267</name>
</gene>
<evidence type="ECO:0008006" key="12">
    <source>
        <dbReference type="Google" id="ProtNLM"/>
    </source>
</evidence>
<comment type="caution">
    <text evidence="10">The sequence shown here is derived from an EMBL/GenBank/DDBJ whole genome shotgun (WGS) entry which is preliminary data.</text>
</comment>
<dbReference type="SUPFAM" id="SSF103506">
    <property type="entry name" value="Mitochondrial carrier"/>
    <property type="match status" value="1"/>
</dbReference>
<dbReference type="AlphaFoldDB" id="A0AAU9JQE5"/>
<feature type="repeat" description="Solcar" evidence="8">
    <location>
        <begin position="9"/>
        <end position="99"/>
    </location>
</feature>
<organism evidence="10 11">
    <name type="scientific">Blepharisma stoltei</name>
    <dbReference type="NCBI Taxonomy" id="1481888"/>
    <lineage>
        <taxon>Eukaryota</taxon>
        <taxon>Sar</taxon>
        <taxon>Alveolata</taxon>
        <taxon>Ciliophora</taxon>
        <taxon>Postciliodesmatophora</taxon>
        <taxon>Heterotrichea</taxon>
        <taxon>Heterotrichida</taxon>
        <taxon>Blepharismidae</taxon>
        <taxon>Blepharisma</taxon>
    </lineage>
</organism>
<feature type="repeat" description="Solcar" evidence="8">
    <location>
        <begin position="109"/>
        <end position="217"/>
    </location>
</feature>
<evidence type="ECO:0000256" key="1">
    <source>
        <dbReference type="ARBA" id="ARBA00004141"/>
    </source>
</evidence>
<proteinExistence type="inferred from homology"/>
<dbReference type="EMBL" id="CAJZBQ010000047">
    <property type="protein sequence ID" value="CAG9329447.1"/>
    <property type="molecule type" value="Genomic_DNA"/>
</dbReference>
<dbReference type="Proteomes" id="UP001162131">
    <property type="component" value="Unassembled WGS sequence"/>
</dbReference>
<name>A0AAU9JQE5_9CILI</name>
<evidence type="ECO:0000256" key="6">
    <source>
        <dbReference type="ARBA" id="ARBA00022989"/>
    </source>
</evidence>
<dbReference type="InterPro" id="IPR018108">
    <property type="entry name" value="MCP_transmembrane"/>
</dbReference>
<sequence>MDNKTGLKSSFSISIQAHVISGILAETLALPLDTIKIRLMTQNYSAPSQVKYSGMFNCAVTIAKEEGILSLWKGYKAAVLRQSIFLSTRWYIYTEMKELQYFNSNSDTFTLMDLVTLGVVSALPAVLLSNPFDLIKVRMQGDKSKFTPERKGTINTSFQRSTNLKDTVRYRGVNEALVKISTQEGLKSLWIGAGLSWLKIAIITPIDFIVYTMIKEAVIRNGLSDDYTTHLLCGAISGCMTFFVTPIDFVKTRLMNALKGEYSGANDVFLRTLKNEGFETLFRGVVPGALRIALSHAITFSTFEQIRNFLKSSYDE</sequence>
<dbReference type="PANTHER" id="PTHR45618">
    <property type="entry name" value="MITOCHONDRIAL DICARBOXYLATE CARRIER-RELATED"/>
    <property type="match status" value="1"/>
</dbReference>
<dbReference type="Pfam" id="PF00153">
    <property type="entry name" value="Mito_carr"/>
    <property type="match status" value="3"/>
</dbReference>
<evidence type="ECO:0000313" key="11">
    <source>
        <dbReference type="Proteomes" id="UP001162131"/>
    </source>
</evidence>
<dbReference type="PROSITE" id="PS50920">
    <property type="entry name" value="SOLCAR"/>
    <property type="match status" value="3"/>
</dbReference>
<keyword evidence="11" id="KW-1185">Reference proteome</keyword>
<dbReference type="Gene3D" id="1.50.40.10">
    <property type="entry name" value="Mitochondrial carrier domain"/>
    <property type="match status" value="1"/>
</dbReference>
<comment type="subcellular location">
    <subcellularLocation>
        <location evidence="1">Membrane</location>
        <topology evidence="1">Multi-pass membrane protein</topology>
    </subcellularLocation>
</comment>
<feature type="repeat" description="Solcar" evidence="8">
    <location>
        <begin position="225"/>
        <end position="309"/>
    </location>
</feature>
<keyword evidence="5" id="KW-0677">Repeat</keyword>
<keyword evidence="6" id="KW-1133">Transmembrane helix</keyword>
<keyword evidence="4 8" id="KW-0812">Transmembrane</keyword>
<evidence type="ECO:0000313" key="10">
    <source>
        <dbReference type="EMBL" id="CAG9329447.1"/>
    </source>
</evidence>
<protein>
    <recommendedName>
        <fullName evidence="12">Mitochondrial carrier protein</fullName>
    </recommendedName>
</protein>
<evidence type="ECO:0000256" key="8">
    <source>
        <dbReference type="PROSITE-ProRule" id="PRU00282"/>
    </source>
</evidence>
<dbReference type="InterPro" id="IPR050391">
    <property type="entry name" value="Mito_Metabolite_Transporter"/>
</dbReference>
<evidence type="ECO:0000256" key="4">
    <source>
        <dbReference type="ARBA" id="ARBA00022692"/>
    </source>
</evidence>
<keyword evidence="3 9" id="KW-0813">Transport</keyword>
<keyword evidence="7 8" id="KW-0472">Membrane</keyword>
<comment type="similarity">
    <text evidence="2 9">Belongs to the mitochondrial carrier (TC 2.A.29) family.</text>
</comment>
<dbReference type="InterPro" id="IPR023395">
    <property type="entry name" value="MCP_dom_sf"/>
</dbReference>
<evidence type="ECO:0000256" key="5">
    <source>
        <dbReference type="ARBA" id="ARBA00022737"/>
    </source>
</evidence>
<evidence type="ECO:0000256" key="7">
    <source>
        <dbReference type="ARBA" id="ARBA00023136"/>
    </source>
</evidence>
<evidence type="ECO:0000256" key="2">
    <source>
        <dbReference type="ARBA" id="ARBA00006375"/>
    </source>
</evidence>
<evidence type="ECO:0000256" key="3">
    <source>
        <dbReference type="ARBA" id="ARBA00022448"/>
    </source>
</evidence>
<dbReference type="GO" id="GO:0016020">
    <property type="term" value="C:membrane"/>
    <property type="evidence" value="ECO:0007669"/>
    <property type="project" value="UniProtKB-SubCell"/>
</dbReference>
<evidence type="ECO:0000256" key="9">
    <source>
        <dbReference type="RuleBase" id="RU000488"/>
    </source>
</evidence>